<dbReference type="EMBL" id="GBRH01268169">
    <property type="protein sequence ID" value="JAD29726.1"/>
    <property type="molecule type" value="Transcribed_RNA"/>
</dbReference>
<organism evidence="2">
    <name type="scientific">Arundo donax</name>
    <name type="common">Giant reed</name>
    <name type="synonym">Donax arundinaceus</name>
    <dbReference type="NCBI Taxonomy" id="35708"/>
    <lineage>
        <taxon>Eukaryota</taxon>
        <taxon>Viridiplantae</taxon>
        <taxon>Streptophyta</taxon>
        <taxon>Embryophyta</taxon>
        <taxon>Tracheophyta</taxon>
        <taxon>Spermatophyta</taxon>
        <taxon>Magnoliopsida</taxon>
        <taxon>Liliopsida</taxon>
        <taxon>Poales</taxon>
        <taxon>Poaceae</taxon>
        <taxon>PACMAD clade</taxon>
        <taxon>Arundinoideae</taxon>
        <taxon>Arundineae</taxon>
        <taxon>Arundo</taxon>
    </lineage>
</organism>
<sequence length="35" mass="4106">MGQNMKKQIGRRVTTLNHTKPQTSPVKYSKYKRSL</sequence>
<accession>A0A0A8YT24</accession>
<name>A0A0A8YT24_ARUDO</name>
<protein>
    <submittedName>
        <fullName evidence="2">Uncharacterized protein</fullName>
    </submittedName>
</protein>
<feature type="compositionally biased region" description="Polar residues" evidence="1">
    <location>
        <begin position="14"/>
        <end position="26"/>
    </location>
</feature>
<evidence type="ECO:0000313" key="2">
    <source>
        <dbReference type="EMBL" id="JAD29726.1"/>
    </source>
</evidence>
<evidence type="ECO:0000256" key="1">
    <source>
        <dbReference type="SAM" id="MobiDB-lite"/>
    </source>
</evidence>
<proteinExistence type="predicted"/>
<reference evidence="2" key="1">
    <citation type="submission" date="2014-09" db="EMBL/GenBank/DDBJ databases">
        <authorList>
            <person name="Magalhaes I.L.F."/>
            <person name="Oliveira U."/>
            <person name="Santos F.R."/>
            <person name="Vidigal T.H.D.A."/>
            <person name="Brescovit A.D."/>
            <person name="Santos A.J."/>
        </authorList>
    </citation>
    <scope>NUCLEOTIDE SEQUENCE</scope>
    <source>
        <tissue evidence="2">Shoot tissue taken approximately 20 cm above the soil surface</tissue>
    </source>
</reference>
<dbReference type="AlphaFoldDB" id="A0A0A8YT24"/>
<reference evidence="2" key="2">
    <citation type="journal article" date="2015" name="Data Brief">
        <title>Shoot transcriptome of the giant reed, Arundo donax.</title>
        <authorList>
            <person name="Barrero R.A."/>
            <person name="Guerrero F.D."/>
            <person name="Moolhuijzen P."/>
            <person name="Goolsby J.A."/>
            <person name="Tidwell J."/>
            <person name="Bellgard S.E."/>
            <person name="Bellgard M.I."/>
        </authorList>
    </citation>
    <scope>NUCLEOTIDE SEQUENCE</scope>
    <source>
        <tissue evidence="2">Shoot tissue taken approximately 20 cm above the soil surface</tissue>
    </source>
</reference>
<feature type="region of interest" description="Disordered" evidence="1">
    <location>
        <begin position="1"/>
        <end position="35"/>
    </location>
</feature>